<name>A0A7U2F2D1_PHANO</name>
<organism evidence="1 2">
    <name type="scientific">Phaeosphaeria nodorum (strain SN15 / ATCC MYA-4574 / FGSC 10173)</name>
    <name type="common">Glume blotch fungus</name>
    <name type="synonym">Parastagonospora nodorum</name>
    <dbReference type="NCBI Taxonomy" id="321614"/>
    <lineage>
        <taxon>Eukaryota</taxon>
        <taxon>Fungi</taxon>
        <taxon>Dikarya</taxon>
        <taxon>Ascomycota</taxon>
        <taxon>Pezizomycotina</taxon>
        <taxon>Dothideomycetes</taxon>
        <taxon>Pleosporomycetidae</taxon>
        <taxon>Pleosporales</taxon>
        <taxon>Pleosporineae</taxon>
        <taxon>Phaeosphaeriaceae</taxon>
        <taxon>Parastagonospora</taxon>
    </lineage>
</organism>
<proteinExistence type="predicted"/>
<protein>
    <submittedName>
        <fullName evidence="1">Uncharacterized protein</fullName>
    </submittedName>
</protein>
<evidence type="ECO:0000313" key="2">
    <source>
        <dbReference type="Proteomes" id="UP000663193"/>
    </source>
</evidence>
<dbReference type="EMBL" id="CP069029">
    <property type="protein sequence ID" value="QRC97403.1"/>
    <property type="molecule type" value="Genomic_DNA"/>
</dbReference>
<evidence type="ECO:0000313" key="1">
    <source>
        <dbReference type="EMBL" id="QRC97403.1"/>
    </source>
</evidence>
<sequence length="89" mass="9484">MPISSAQVDIIIELAMAAICRSLGTGLPTTSRASQCSSYFGTIRLRAEVGSSTVEALRSQSIARNTLNTNIRHENVSNAHASTAQIHEV</sequence>
<dbReference type="VEuPathDB" id="FungiDB:JI435_410520"/>
<gene>
    <name evidence="1" type="ORF">JI435_410520</name>
</gene>
<dbReference type="AlphaFoldDB" id="A0A7U2F2D1"/>
<dbReference type="Proteomes" id="UP000663193">
    <property type="component" value="Chromosome 7"/>
</dbReference>
<keyword evidence="2" id="KW-1185">Reference proteome</keyword>
<accession>A0A7U2F2D1</accession>
<reference evidence="2" key="1">
    <citation type="journal article" date="2021" name="BMC Genomics">
        <title>Chromosome-level genome assembly and manually-curated proteome of model necrotroph Parastagonospora nodorum Sn15 reveals a genome-wide trove of candidate effector homologs, and redundancy of virulence-related functions within an accessory chromosome.</title>
        <authorList>
            <person name="Bertazzoni S."/>
            <person name="Jones D.A.B."/>
            <person name="Phan H.T."/>
            <person name="Tan K.-C."/>
            <person name="Hane J.K."/>
        </authorList>
    </citation>
    <scope>NUCLEOTIDE SEQUENCE [LARGE SCALE GENOMIC DNA]</scope>
    <source>
        <strain evidence="2">SN15 / ATCC MYA-4574 / FGSC 10173)</strain>
    </source>
</reference>